<dbReference type="InterPro" id="IPR008979">
    <property type="entry name" value="Galactose-bd-like_sf"/>
</dbReference>
<organism evidence="2 3">
    <name type="scientific">Branchiostoma floridae</name>
    <name type="common">Florida lancelet</name>
    <name type="synonym">Amphioxus</name>
    <dbReference type="NCBI Taxonomy" id="7739"/>
    <lineage>
        <taxon>Eukaryota</taxon>
        <taxon>Metazoa</taxon>
        <taxon>Chordata</taxon>
        <taxon>Cephalochordata</taxon>
        <taxon>Leptocardii</taxon>
        <taxon>Amphioxiformes</taxon>
        <taxon>Branchiostomatidae</taxon>
        <taxon>Branchiostoma</taxon>
    </lineage>
</organism>
<dbReference type="KEGG" id="bfo:118426048"/>
<gene>
    <name evidence="3" type="primary">LOC118426048</name>
</gene>
<sequence>MEVYVTNDENAWLNQGGYVPLGVGLDPNDPGLVPKISDYALHASSRADDSLPRHARLNHGQGQQLGACWSPAEDLHTDQWLQIQHDRSYIVAGVITQGAYNLDRWVTSYKLAFRFRQDVPTWNIYTNSEGEEKVKSS</sequence>
<dbReference type="PANTHER" id="PTHR24543">
    <property type="entry name" value="MULTICOPPER OXIDASE-RELATED"/>
    <property type="match status" value="1"/>
</dbReference>
<protein>
    <submittedName>
        <fullName evidence="3">Retinoschisin-like</fullName>
    </submittedName>
</protein>
<accession>A0A9J7LZA2</accession>
<dbReference type="SUPFAM" id="SSF49785">
    <property type="entry name" value="Galactose-binding domain-like"/>
    <property type="match status" value="1"/>
</dbReference>
<dbReference type="PROSITE" id="PS50022">
    <property type="entry name" value="FA58C_3"/>
    <property type="match status" value="1"/>
</dbReference>
<evidence type="ECO:0000313" key="3">
    <source>
        <dbReference type="RefSeq" id="XP_035691185.1"/>
    </source>
</evidence>
<evidence type="ECO:0000259" key="1">
    <source>
        <dbReference type="PROSITE" id="PS50022"/>
    </source>
</evidence>
<dbReference type="GeneID" id="118426048"/>
<dbReference type="Pfam" id="PF00754">
    <property type="entry name" value="F5_F8_type_C"/>
    <property type="match status" value="1"/>
</dbReference>
<dbReference type="InterPro" id="IPR000421">
    <property type="entry name" value="FA58C"/>
</dbReference>
<reference evidence="2" key="1">
    <citation type="journal article" date="2020" name="Nat. Ecol. Evol.">
        <title>Deeply conserved synteny resolves early events in vertebrate evolution.</title>
        <authorList>
            <person name="Simakov O."/>
            <person name="Marletaz F."/>
            <person name="Yue J.X."/>
            <person name="O'Connell B."/>
            <person name="Jenkins J."/>
            <person name="Brandt A."/>
            <person name="Calef R."/>
            <person name="Tung C.H."/>
            <person name="Huang T.K."/>
            <person name="Schmutz J."/>
            <person name="Satoh N."/>
            <person name="Yu J.K."/>
            <person name="Putnam N.H."/>
            <person name="Green R.E."/>
            <person name="Rokhsar D.S."/>
        </authorList>
    </citation>
    <scope>NUCLEOTIDE SEQUENCE [LARGE SCALE GENOMIC DNA]</scope>
    <source>
        <strain evidence="2">S238N-H82</strain>
    </source>
</reference>
<reference evidence="3" key="2">
    <citation type="submission" date="2025-08" db="UniProtKB">
        <authorList>
            <consortium name="RefSeq"/>
        </authorList>
    </citation>
    <scope>IDENTIFICATION</scope>
    <source>
        <strain evidence="3">S238N-H82</strain>
        <tissue evidence="3">Testes</tissue>
    </source>
</reference>
<keyword evidence="2" id="KW-1185">Reference proteome</keyword>
<name>A0A9J7LZA2_BRAFL</name>
<dbReference type="Proteomes" id="UP000001554">
    <property type="component" value="Chromosome 11"/>
</dbReference>
<dbReference type="PANTHER" id="PTHR24543:SF291">
    <property type="entry name" value="SMOKE ALARM, ISOFORM D"/>
    <property type="match status" value="1"/>
</dbReference>
<dbReference type="AlphaFoldDB" id="A0A9J7LZA2"/>
<feature type="domain" description="F5/8 type C" evidence="1">
    <location>
        <begin position="18"/>
        <end position="137"/>
    </location>
</feature>
<dbReference type="Gene3D" id="2.60.120.260">
    <property type="entry name" value="Galactose-binding domain-like"/>
    <property type="match status" value="1"/>
</dbReference>
<proteinExistence type="predicted"/>
<evidence type="ECO:0000313" key="2">
    <source>
        <dbReference type="Proteomes" id="UP000001554"/>
    </source>
</evidence>
<dbReference type="OMA" id="TEYEGWV"/>
<dbReference type="RefSeq" id="XP_035691185.1">
    <property type="nucleotide sequence ID" value="XM_035835292.1"/>
</dbReference>